<evidence type="ECO:0000313" key="1">
    <source>
        <dbReference type="EMBL" id="UOQ44423.1"/>
    </source>
</evidence>
<evidence type="ECO:0000313" key="2">
    <source>
        <dbReference type="Proteomes" id="UP000831787"/>
    </source>
</evidence>
<proteinExistence type="predicted"/>
<gene>
    <name evidence="1" type="ORF">MUN89_00025</name>
</gene>
<keyword evidence="2" id="KW-1185">Reference proteome</keyword>
<dbReference type="EMBL" id="CP095073">
    <property type="protein sequence ID" value="UOQ44423.1"/>
    <property type="molecule type" value="Genomic_DNA"/>
</dbReference>
<protein>
    <submittedName>
        <fullName evidence="1">Uncharacterized protein</fullName>
    </submittedName>
</protein>
<reference evidence="1 2" key="1">
    <citation type="submission" date="2022-04" db="EMBL/GenBank/DDBJ databases">
        <title>Halobacillus sp. isolated from saltern.</title>
        <authorList>
            <person name="Won M."/>
            <person name="Lee C.-M."/>
            <person name="Woen H.-Y."/>
            <person name="Kwon S.-W."/>
        </authorList>
    </citation>
    <scope>NUCLEOTIDE SEQUENCE [LARGE SCALE GENOMIC DNA]</scope>
    <source>
        <strain evidence="1 2">SSBR10-3</strain>
    </source>
</reference>
<name>A0ABY4EIV0_9BACI</name>
<accession>A0ABY4EIV0</accession>
<dbReference type="RefSeq" id="WP_244710370.1">
    <property type="nucleotide sequence ID" value="NZ_CP095073.1"/>
</dbReference>
<dbReference type="Proteomes" id="UP000831787">
    <property type="component" value="Chromosome"/>
</dbReference>
<sequence length="142" mass="16201">MIDKVLESYGRKLDSTKIRKAVGEVYEIDLKDVSDKREGKVTRAYPEEIMRGIRQSLHKEPSEETDHYIMTLTKLTAMDLYLNSIDTPMTPVKIRQMINHIFGINLEGISTLDEIRVSLYSKGQWITQGDTHLVVVSTGQGM</sequence>
<organism evidence="1 2">
    <name type="scientific">Halobacillus salinarum</name>
    <dbReference type="NCBI Taxonomy" id="2932257"/>
    <lineage>
        <taxon>Bacteria</taxon>
        <taxon>Bacillati</taxon>
        <taxon>Bacillota</taxon>
        <taxon>Bacilli</taxon>
        <taxon>Bacillales</taxon>
        <taxon>Bacillaceae</taxon>
        <taxon>Halobacillus</taxon>
    </lineage>
</organism>